<evidence type="ECO:0000256" key="3">
    <source>
        <dbReference type="ARBA" id="ARBA00022679"/>
    </source>
</evidence>
<keyword evidence="3" id="KW-0808">Transferase</keyword>
<evidence type="ECO:0000256" key="2">
    <source>
        <dbReference type="ARBA" id="ARBA00022603"/>
    </source>
</evidence>
<evidence type="ECO:0000256" key="1">
    <source>
        <dbReference type="ARBA" id="ARBA00005369"/>
    </source>
</evidence>
<dbReference type="GO" id="GO:0000179">
    <property type="term" value="F:rRNA (adenine-N6,N6-)-dimethyltransferase activity"/>
    <property type="evidence" value="ECO:0007669"/>
    <property type="project" value="InterPro"/>
</dbReference>
<accession>A0A382PFV5</accession>
<proteinExistence type="inferred from homology"/>
<dbReference type="InterPro" id="IPR020598">
    <property type="entry name" value="rRNA_Ade_methylase_Trfase_N"/>
</dbReference>
<evidence type="ECO:0000313" key="6">
    <source>
        <dbReference type="EMBL" id="SVC70842.1"/>
    </source>
</evidence>
<dbReference type="SUPFAM" id="SSF53335">
    <property type="entry name" value="S-adenosyl-L-methionine-dependent methyltransferases"/>
    <property type="match status" value="1"/>
</dbReference>
<keyword evidence="2" id="KW-0489">Methyltransferase</keyword>
<sequence>MDFEMARFNMIEQQIRPWEVLDAGVLELLRQIPREAFVSEAQRGLAFADLNLPIGHDEAMWQPKIEARILQALAPKARDHVLEVGTGSGYLTALLASCSEHVTSVEIHSDFIGLATERLQTQNISNVRLVEGDGARGWPSSKPWDIVVLTGSVPNLPSAYRDILAPGGRLAAIVGREPVMEAMLYVRQDEGAWSSRSLFDTVLRPLVNAEPPAAFVF</sequence>
<comment type="similarity">
    <text evidence="1">Belongs to the methyltransferase superfamily. L-isoaspartyl/D-aspartyl protein methyltransferase family.</text>
</comment>
<dbReference type="GO" id="GO:0004719">
    <property type="term" value="F:protein-L-isoaspartate (D-aspartate) O-methyltransferase activity"/>
    <property type="evidence" value="ECO:0007669"/>
    <property type="project" value="InterPro"/>
</dbReference>
<dbReference type="InterPro" id="IPR029063">
    <property type="entry name" value="SAM-dependent_MTases_sf"/>
</dbReference>
<dbReference type="SMART" id="SM00650">
    <property type="entry name" value="rADc"/>
    <property type="match status" value="1"/>
</dbReference>
<evidence type="ECO:0000256" key="4">
    <source>
        <dbReference type="ARBA" id="ARBA00022691"/>
    </source>
</evidence>
<dbReference type="GO" id="GO:0005737">
    <property type="term" value="C:cytoplasm"/>
    <property type="evidence" value="ECO:0007669"/>
    <property type="project" value="TreeGrafter"/>
</dbReference>
<name>A0A382PFV5_9ZZZZ</name>
<dbReference type="Pfam" id="PF01135">
    <property type="entry name" value="PCMT"/>
    <property type="match status" value="1"/>
</dbReference>
<protein>
    <recommendedName>
        <fullName evidence="5">Ribosomal RNA adenine methylase transferase N-terminal domain-containing protein</fullName>
    </recommendedName>
</protein>
<keyword evidence="4" id="KW-0949">S-adenosyl-L-methionine</keyword>
<dbReference type="AlphaFoldDB" id="A0A382PFV5"/>
<dbReference type="CDD" id="cd02440">
    <property type="entry name" value="AdoMet_MTases"/>
    <property type="match status" value="1"/>
</dbReference>
<dbReference type="Gene3D" id="3.40.50.150">
    <property type="entry name" value="Vaccinia Virus protein VP39"/>
    <property type="match status" value="1"/>
</dbReference>
<reference evidence="6" key="1">
    <citation type="submission" date="2018-05" db="EMBL/GenBank/DDBJ databases">
        <authorList>
            <person name="Lanie J.A."/>
            <person name="Ng W.-L."/>
            <person name="Kazmierczak K.M."/>
            <person name="Andrzejewski T.M."/>
            <person name="Davidsen T.M."/>
            <person name="Wayne K.J."/>
            <person name="Tettelin H."/>
            <person name="Glass J.I."/>
            <person name="Rusch D."/>
            <person name="Podicherti R."/>
            <person name="Tsui H.-C.T."/>
            <person name="Winkler M.E."/>
        </authorList>
    </citation>
    <scope>NUCLEOTIDE SEQUENCE</scope>
</reference>
<dbReference type="PANTHER" id="PTHR11579:SF18">
    <property type="entry name" value="PROTEIN-L-ISOASPARTATE O-METHYLTRANSFERASE"/>
    <property type="match status" value="1"/>
</dbReference>
<evidence type="ECO:0000259" key="5">
    <source>
        <dbReference type="SMART" id="SM00650"/>
    </source>
</evidence>
<dbReference type="EMBL" id="UINC01106286">
    <property type="protein sequence ID" value="SVC70842.1"/>
    <property type="molecule type" value="Genomic_DNA"/>
</dbReference>
<feature type="domain" description="Ribosomal RNA adenine methylase transferase N-terminal" evidence="5">
    <location>
        <begin position="65"/>
        <end position="190"/>
    </location>
</feature>
<dbReference type="InterPro" id="IPR000682">
    <property type="entry name" value="PCMT"/>
</dbReference>
<organism evidence="6">
    <name type="scientific">marine metagenome</name>
    <dbReference type="NCBI Taxonomy" id="408172"/>
    <lineage>
        <taxon>unclassified sequences</taxon>
        <taxon>metagenomes</taxon>
        <taxon>ecological metagenomes</taxon>
    </lineage>
</organism>
<gene>
    <name evidence="6" type="ORF">METZ01_LOCUS323696</name>
</gene>
<dbReference type="PANTHER" id="PTHR11579">
    <property type="entry name" value="PROTEIN-L-ISOASPARTATE O-METHYLTRANSFERASE"/>
    <property type="match status" value="1"/>
</dbReference>